<dbReference type="OrthoDB" id="10409319at2759"/>
<reference evidence="2 3" key="1">
    <citation type="journal article" date="2020" name="Phytopathology">
        <title>A high-quality genome resource of Botrytis fragariae, a new and rapidly spreading fungal pathogen causing strawberry gray mold in the U.S.A.</title>
        <authorList>
            <person name="Wu Y."/>
            <person name="Saski C.A."/>
            <person name="Schnabel G."/>
            <person name="Xiao S."/>
            <person name="Hu M."/>
        </authorList>
    </citation>
    <scope>NUCLEOTIDE SEQUENCE [LARGE SCALE GENOMIC DNA]</scope>
    <source>
        <strain evidence="2 3">BVB16</strain>
    </source>
</reference>
<dbReference type="AlphaFoldDB" id="A0A8H6ARU8"/>
<keyword evidence="1" id="KW-0472">Membrane</keyword>
<evidence type="ECO:0000313" key="3">
    <source>
        <dbReference type="Proteomes" id="UP000531561"/>
    </source>
</evidence>
<keyword evidence="3" id="KW-1185">Reference proteome</keyword>
<accession>A0A8H6ARU8</accession>
<keyword evidence="1" id="KW-1133">Transmembrane helix</keyword>
<organism evidence="2 3">
    <name type="scientific">Botrytis fragariae</name>
    <dbReference type="NCBI Taxonomy" id="1964551"/>
    <lineage>
        <taxon>Eukaryota</taxon>
        <taxon>Fungi</taxon>
        <taxon>Dikarya</taxon>
        <taxon>Ascomycota</taxon>
        <taxon>Pezizomycotina</taxon>
        <taxon>Leotiomycetes</taxon>
        <taxon>Helotiales</taxon>
        <taxon>Sclerotiniaceae</taxon>
        <taxon>Botrytis</taxon>
    </lineage>
</organism>
<dbReference type="GeneID" id="59259787"/>
<dbReference type="RefSeq" id="XP_037191305.1">
    <property type="nucleotide sequence ID" value="XM_037336095.1"/>
</dbReference>
<protein>
    <submittedName>
        <fullName evidence="2">Uncharacterized protein</fullName>
    </submittedName>
</protein>
<sequence length="105" mass="12097">MCRRASSNKDEEHRTVWCLDGQVTRDNHQQFNEINTGRTISDSFSVTPARLEYPTSLTYYLLSIILLPCHECCLHVFVALIFPERVWLCSGRCCEWNAALKIGNC</sequence>
<feature type="transmembrane region" description="Helical" evidence="1">
    <location>
        <begin position="57"/>
        <end position="82"/>
    </location>
</feature>
<comment type="caution">
    <text evidence="2">The sequence shown here is derived from an EMBL/GenBank/DDBJ whole genome shotgun (WGS) entry which is preliminary data.</text>
</comment>
<evidence type="ECO:0000256" key="1">
    <source>
        <dbReference type="SAM" id="Phobius"/>
    </source>
</evidence>
<keyword evidence="1" id="KW-0812">Transmembrane</keyword>
<proteinExistence type="predicted"/>
<dbReference type="Proteomes" id="UP000531561">
    <property type="component" value="Unassembled WGS sequence"/>
</dbReference>
<gene>
    <name evidence="2" type="ORF">Bfra_005718</name>
</gene>
<evidence type="ECO:0000313" key="2">
    <source>
        <dbReference type="EMBL" id="KAF5872359.1"/>
    </source>
</evidence>
<dbReference type="EMBL" id="JABFCT010000010">
    <property type="protein sequence ID" value="KAF5872359.1"/>
    <property type="molecule type" value="Genomic_DNA"/>
</dbReference>
<name>A0A8H6ARU8_9HELO</name>